<dbReference type="EMBL" id="CP017754">
    <property type="protein sequence ID" value="AOZ04698.1"/>
    <property type="molecule type" value="Genomic_DNA"/>
</dbReference>
<dbReference type="Proteomes" id="UP000177515">
    <property type="component" value="Chromosome 1"/>
</dbReference>
<gene>
    <name evidence="1" type="ORF">BKK80_01725</name>
</gene>
<organism evidence="1 2">
    <name type="scientific">Cupriavidus malaysiensis</name>
    <dbReference type="NCBI Taxonomy" id="367825"/>
    <lineage>
        <taxon>Bacteria</taxon>
        <taxon>Pseudomonadati</taxon>
        <taxon>Pseudomonadota</taxon>
        <taxon>Betaproteobacteria</taxon>
        <taxon>Burkholderiales</taxon>
        <taxon>Burkholderiaceae</taxon>
        <taxon>Cupriavidus</taxon>
    </lineage>
</organism>
<accession>A0ABM6F0C1</accession>
<name>A0ABM6F0C1_9BURK</name>
<dbReference type="RefSeq" id="WP_071068510.1">
    <property type="nucleotide sequence ID" value="NZ_CP017754.1"/>
</dbReference>
<reference evidence="1 2" key="1">
    <citation type="submission" date="2016-10" db="EMBL/GenBank/DDBJ databases">
        <title>Complete genome sequences of three Cupriavidus strains isolated from various Malaysian environments.</title>
        <authorList>
            <person name="Abdullah A.A.-A."/>
            <person name="Shafie N.A.H."/>
            <person name="Lau N.S."/>
        </authorList>
    </citation>
    <scope>NUCLEOTIDE SEQUENCE [LARGE SCALE GENOMIC DNA]</scope>
    <source>
        <strain evidence="1 2">USMAA1020</strain>
    </source>
</reference>
<protein>
    <submittedName>
        <fullName evidence="1">Uncharacterized protein</fullName>
    </submittedName>
</protein>
<evidence type="ECO:0000313" key="2">
    <source>
        <dbReference type="Proteomes" id="UP000177515"/>
    </source>
</evidence>
<sequence>MLDWRDKTRQAFPAGFEVLIEVWENPSAGIPPSLVSRRVAFLRGLLENLGVARRDIGPEDVYQSREKILVMEHERFLNTASLILQPRCPHLCCDQGNLR</sequence>
<proteinExistence type="predicted"/>
<evidence type="ECO:0000313" key="1">
    <source>
        <dbReference type="EMBL" id="AOZ04698.1"/>
    </source>
</evidence>
<keyword evidence="2" id="KW-1185">Reference proteome</keyword>